<gene>
    <name evidence="1" type="ORF">PIB30_109525</name>
</gene>
<organism evidence="1 2">
    <name type="scientific">Stylosanthes scabra</name>
    <dbReference type="NCBI Taxonomy" id="79078"/>
    <lineage>
        <taxon>Eukaryota</taxon>
        <taxon>Viridiplantae</taxon>
        <taxon>Streptophyta</taxon>
        <taxon>Embryophyta</taxon>
        <taxon>Tracheophyta</taxon>
        <taxon>Spermatophyta</taxon>
        <taxon>Magnoliopsida</taxon>
        <taxon>eudicotyledons</taxon>
        <taxon>Gunneridae</taxon>
        <taxon>Pentapetalae</taxon>
        <taxon>rosids</taxon>
        <taxon>fabids</taxon>
        <taxon>Fabales</taxon>
        <taxon>Fabaceae</taxon>
        <taxon>Papilionoideae</taxon>
        <taxon>50 kb inversion clade</taxon>
        <taxon>dalbergioids sensu lato</taxon>
        <taxon>Dalbergieae</taxon>
        <taxon>Pterocarpus clade</taxon>
        <taxon>Stylosanthes</taxon>
    </lineage>
</organism>
<reference evidence="1 2" key="1">
    <citation type="journal article" date="2023" name="Plants (Basel)">
        <title>Bridging the Gap: Combining Genomics and Transcriptomics Approaches to Understand Stylosanthes scabra, an Orphan Legume from the Brazilian Caatinga.</title>
        <authorList>
            <person name="Ferreira-Neto J.R.C."/>
            <person name="da Silva M.D."/>
            <person name="Binneck E."/>
            <person name="de Melo N.F."/>
            <person name="da Silva R.H."/>
            <person name="de Melo A.L.T.M."/>
            <person name="Pandolfi V."/>
            <person name="Bustamante F.O."/>
            <person name="Brasileiro-Vidal A.C."/>
            <person name="Benko-Iseppon A.M."/>
        </authorList>
    </citation>
    <scope>NUCLEOTIDE SEQUENCE [LARGE SCALE GENOMIC DNA]</scope>
    <source>
        <tissue evidence="1">Leaves</tissue>
    </source>
</reference>
<keyword evidence="2" id="KW-1185">Reference proteome</keyword>
<proteinExistence type="predicted"/>
<evidence type="ECO:0000313" key="2">
    <source>
        <dbReference type="Proteomes" id="UP001341840"/>
    </source>
</evidence>
<accession>A0ABU6ZZ28</accession>
<evidence type="ECO:0000313" key="1">
    <source>
        <dbReference type="EMBL" id="MED6227036.1"/>
    </source>
</evidence>
<dbReference type="EMBL" id="JASCZI010277529">
    <property type="protein sequence ID" value="MED6227036.1"/>
    <property type="molecule type" value="Genomic_DNA"/>
</dbReference>
<comment type="caution">
    <text evidence="1">The sequence shown here is derived from an EMBL/GenBank/DDBJ whole genome shotgun (WGS) entry which is preliminary data.</text>
</comment>
<sequence>MIGGSCAIKVSLGMARILASAQRAAMILGNDPLSILFTHILQDVLKPIILVSFSFFIGRSIGVWVRFQPQNPFDVARGETYFGPSHT</sequence>
<dbReference type="Proteomes" id="UP001341840">
    <property type="component" value="Unassembled WGS sequence"/>
</dbReference>
<protein>
    <submittedName>
        <fullName evidence="1">Uncharacterized protein</fullName>
    </submittedName>
</protein>
<name>A0ABU6ZZ28_9FABA</name>